<evidence type="ECO:0000313" key="5">
    <source>
        <dbReference type="EMBL" id="SHN46223.1"/>
    </source>
</evidence>
<feature type="transmembrane region" description="Helical" evidence="2">
    <location>
        <begin position="178"/>
        <end position="196"/>
    </location>
</feature>
<dbReference type="InterPro" id="IPR029787">
    <property type="entry name" value="Nucleotide_cyclase"/>
</dbReference>
<dbReference type="AlphaFoldDB" id="A0A1M7RIU1"/>
<dbReference type="FunFam" id="3.30.70.270:FF:000001">
    <property type="entry name" value="Diguanylate cyclase domain protein"/>
    <property type="match status" value="1"/>
</dbReference>
<evidence type="ECO:0000259" key="3">
    <source>
        <dbReference type="PROSITE" id="PS50113"/>
    </source>
</evidence>
<feature type="transmembrane region" description="Helical" evidence="2">
    <location>
        <begin position="99"/>
        <end position="115"/>
    </location>
</feature>
<dbReference type="InterPro" id="IPR043128">
    <property type="entry name" value="Rev_trsase/Diguanyl_cyclase"/>
</dbReference>
<dbReference type="SMART" id="SM00267">
    <property type="entry name" value="GGDEF"/>
    <property type="match status" value="1"/>
</dbReference>
<feature type="transmembrane region" description="Helical" evidence="2">
    <location>
        <begin position="37"/>
        <end position="55"/>
    </location>
</feature>
<keyword evidence="2" id="KW-1133">Transmembrane helix</keyword>
<evidence type="ECO:0000256" key="2">
    <source>
        <dbReference type="SAM" id="Phobius"/>
    </source>
</evidence>
<proteinExistence type="predicted"/>
<dbReference type="InterPro" id="IPR000160">
    <property type="entry name" value="GGDEF_dom"/>
</dbReference>
<organism evidence="5 6">
    <name type="scientific">Cryptosporangium aurantiacum</name>
    <dbReference type="NCBI Taxonomy" id="134849"/>
    <lineage>
        <taxon>Bacteria</taxon>
        <taxon>Bacillati</taxon>
        <taxon>Actinomycetota</taxon>
        <taxon>Actinomycetes</taxon>
        <taxon>Cryptosporangiales</taxon>
        <taxon>Cryptosporangiaceae</taxon>
        <taxon>Cryptosporangium</taxon>
    </lineage>
</organism>
<evidence type="ECO:0000313" key="6">
    <source>
        <dbReference type="Proteomes" id="UP000184440"/>
    </source>
</evidence>
<dbReference type="Proteomes" id="UP000184440">
    <property type="component" value="Unassembled WGS sequence"/>
</dbReference>
<dbReference type="PANTHER" id="PTHR45138:SF9">
    <property type="entry name" value="DIGUANYLATE CYCLASE DGCM-RELATED"/>
    <property type="match status" value="1"/>
</dbReference>
<dbReference type="PANTHER" id="PTHR45138">
    <property type="entry name" value="REGULATORY COMPONENTS OF SENSORY TRANSDUCTION SYSTEM"/>
    <property type="match status" value="1"/>
</dbReference>
<dbReference type="InterPro" id="IPR031621">
    <property type="entry name" value="HisKA_7TM"/>
</dbReference>
<gene>
    <name evidence="5" type="ORF">SAMN05443668_11456</name>
</gene>
<dbReference type="OrthoDB" id="23692at2"/>
<feature type="domain" description="PAC" evidence="3">
    <location>
        <begin position="289"/>
        <end position="340"/>
    </location>
</feature>
<dbReference type="GO" id="GO:0052621">
    <property type="term" value="F:diguanylate cyclase activity"/>
    <property type="evidence" value="ECO:0007669"/>
    <property type="project" value="TreeGrafter"/>
</dbReference>
<dbReference type="Gene3D" id="3.30.450.20">
    <property type="entry name" value="PAS domain"/>
    <property type="match status" value="1"/>
</dbReference>
<evidence type="ECO:0000256" key="1">
    <source>
        <dbReference type="SAM" id="Coils"/>
    </source>
</evidence>
<dbReference type="SUPFAM" id="SSF55073">
    <property type="entry name" value="Nucleotide cyclase"/>
    <property type="match status" value="1"/>
</dbReference>
<accession>A0A1M7RIU1</accession>
<evidence type="ECO:0000259" key="4">
    <source>
        <dbReference type="PROSITE" id="PS50887"/>
    </source>
</evidence>
<feature type="coiled-coil region" evidence="1">
    <location>
        <begin position="328"/>
        <end position="362"/>
    </location>
</feature>
<feature type="domain" description="GGDEF" evidence="4">
    <location>
        <begin position="390"/>
        <end position="522"/>
    </location>
</feature>
<protein>
    <submittedName>
        <fullName evidence="5">Diguanylate cyclase (GGDEF) domain-containing protein</fullName>
    </submittedName>
</protein>
<dbReference type="EMBL" id="FRCS01000014">
    <property type="protein sequence ID" value="SHN46223.1"/>
    <property type="molecule type" value="Genomic_DNA"/>
</dbReference>
<reference evidence="5 6" key="1">
    <citation type="submission" date="2016-11" db="EMBL/GenBank/DDBJ databases">
        <authorList>
            <person name="Jaros S."/>
            <person name="Januszkiewicz K."/>
            <person name="Wedrychowicz H."/>
        </authorList>
    </citation>
    <scope>NUCLEOTIDE SEQUENCE [LARGE SCALE GENOMIC DNA]</scope>
    <source>
        <strain evidence="5 6">DSM 46144</strain>
    </source>
</reference>
<keyword evidence="2" id="KW-0812">Transmembrane</keyword>
<dbReference type="GO" id="GO:0043709">
    <property type="term" value="P:cell adhesion involved in single-species biofilm formation"/>
    <property type="evidence" value="ECO:0007669"/>
    <property type="project" value="TreeGrafter"/>
</dbReference>
<dbReference type="GO" id="GO:1902201">
    <property type="term" value="P:negative regulation of bacterial-type flagellum-dependent cell motility"/>
    <property type="evidence" value="ECO:0007669"/>
    <property type="project" value="TreeGrafter"/>
</dbReference>
<feature type="transmembrane region" description="Helical" evidence="2">
    <location>
        <begin position="135"/>
        <end position="158"/>
    </location>
</feature>
<dbReference type="InterPro" id="IPR050469">
    <property type="entry name" value="Diguanylate_Cyclase"/>
</dbReference>
<dbReference type="Pfam" id="PF00990">
    <property type="entry name" value="GGDEF"/>
    <property type="match status" value="1"/>
</dbReference>
<dbReference type="NCBIfam" id="TIGR00254">
    <property type="entry name" value="GGDEF"/>
    <property type="match status" value="1"/>
</dbReference>
<keyword evidence="1" id="KW-0175">Coiled coil</keyword>
<dbReference type="PROSITE" id="PS50113">
    <property type="entry name" value="PAC"/>
    <property type="match status" value="1"/>
</dbReference>
<keyword evidence="2" id="KW-0472">Membrane</keyword>
<dbReference type="InterPro" id="IPR000700">
    <property type="entry name" value="PAS-assoc_C"/>
</dbReference>
<dbReference type="STRING" id="134849.SAMN05443668_11456"/>
<sequence length="524" mass="56650">MWGVVLTVVFSTAAAVALLTAVVAYRARTVVPAGTPLFLAAIGITCWSVTAAVTADRTDPDLITTLASIGVFGQCLIVLGYLGLAEVVSGRPWRPGRRALVLLGIEPALVVTALITEPWHHLFFDGITRTPVGTWQAGIGVGYTLHIVYSYAIVLFGAYRGLRLARRRSTFSRRAGRWLIAIVAPPVVANVVAMTMLDNIDVTLIGTTISTVLAYGALTWRSLELLPVARAQLVDTLADGVVVVDRNGNVADLNAVGRQMVLETAPWITDPIGVELDSIDPTFPALAESDADFIFVSARLGLDLEIRTRVIRDRHGALAGWVLIARDVTEFREQRRALEAANQQLREQITTIDRLRADLAEQAIRDALTGLHNRRHLMNVLAAAERDHTGPISVALIDVDHFKQVNDRYGHAAGDRVLVAVARLLAAGVRPTDVLARYGGEEFVLLMPGCTVDDAADRLEQLRKQVAATPIELAGRTVTVSFSAGVASGWGRLNTDAMLEAADHALYAAKRNGRDRVELATPVR</sequence>
<feature type="transmembrane region" description="Helical" evidence="2">
    <location>
        <begin position="6"/>
        <end position="25"/>
    </location>
</feature>
<feature type="transmembrane region" description="Helical" evidence="2">
    <location>
        <begin position="67"/>
        <end position="87"/>
    </location>
</feature>
<dbReference type="Pfam" id="PF16927">
    <property type="entry name" value="HisKA_7TM"/>
    <property type="match status" value="1"/>
</dbReference>
<dbReference type="RefSeq" id="WP_073263025.1">
    <property type="nucleotide sequence ID" value="NZ_FRCS01000014.1"/>
</dbReference>
<dbReference type="CDD" id="cd01949">
    <property type="entry name" value="GGDEF"/>
    <property type="match status" value="1"/>
</dbReference>
<keyword evidence="6" id="KW-1185">Reference proteome</keyword>
<dbReference type="Gene3D" id="3.30.70.270">
    <property type="match status" value="1"/>
</dbReference>
<dbReference type="GO" id="GO:0005886">
    <property type="term" value="C:plasma membrane"/>
    <property type="evidence" value="ECO:0007669"/>
    <property type="project" value="TreeGrafter"/>
</dbReference>
<name>A0A1M7RIU1_9ACTN</name>
<dbReference type="PROSITE" id="PS50887">
    <property type="entry name" value="GGDEF"/>
    <property type="match status" value="1"/>
</dbReference>